<feature type="region of interest" description="Disordered" evidence="1">
    <location>
        <begin position="224"/>
        <end position="281"/>
    </location>
</feature>
<gene>
    <name evidence="2" type="ORF">LNAOJCKE_2260</name>
</gene>
<name>A0ABQ4UE08_9HYPH</name>
<evidence type="ECO:0000256" key="1">
    <source>
        <dbReference type="SAM" id="MobiDB-lite"/>
    </source>
</evidence>
<dbReference type="Proteomes" id="UP001055039">
    <property type="component" value="Unassembled WGS sequence"/>
</dbReference>
<feature type="region of interest" description="Disordered" evidence="1">
    <location>
        <begin position="1"/>
        <end position="24"/>
    </location>
</feature>
<evidence type="ECO:0000313" key="2">
    <source>
        <dbReference type="EMBL" id="GJE65052.1"/>
    </source>
</evidence>
<evidence type="ECO:0000313" key="3">
    <source>
        <dbReference type="Proteomes" id="UP001055039"/>
    </source>
</evidence>
<feature type="region of interest" description="Disordered" evidence="1">
    <location>
        <begin position="57"/>
        <end position="122"/>
    </location>
</feature>
<organism evidence="2 3">
    <name type="scientific">Methylorubrum aminovorans</name>
    <dbReference type="NCBI Taxonomy" id="269069"/>
    <lineage>
        <taxon>Bacteria</taxon>
        <taxon>Pseudomonadati</taxon>
        <taxon>Pseudomonadota</taxon>
        <taxon>Alphaproteobacteria</taxon>
        <taxon>Hyphomicrobiales</taxon>
        <taxon>Methylobacteriaceae</taxon>
        <taxon>Methylorubrum</taxon>
    </lineage>
</organism>
<accession>A0ABQ4UE08</accession>
<comment type="caution">
    <text evidence="2">The sequence shown here is derived from an EMBL/GenBank/DDBJ whole genome shotgun (WGS) entry which is preliminary data.</text>
</comment>
<protein>
    <submittedName>
        <fullName evidence="2">Uncharacterized protein</fullName>
    </submittedName>
</protein>
<reference evidence="2" key="2">
    <citation type="submission" date="2021-08" db="EMBL/GenBank/DDBJ databases">
        <authorList>
            <person name="Tani A."/>
            <person name="Ola A."/>
            <person name="Ogura Y."/>
            <person name="Katsura K."/>
            <person name="Hayashi T."/>
        </authorList>
    </citation>
    <scope>NUCLEOTIDE SEQUENCE</scope>
    <source>
        <strain evidence="2">NBRC 15686</strain>
    </source>
</reference>
<reference evidence="2" key="1">
    <citation type="journal article" date="2021" name="Front. Microbiol.">
        <title>Comprehensive Comparative Genomics and Phenotyping of Methylobacterium Species.</title>
        <authorList>
            <person name="Alessa O."/>
            <person name="Ogura Y."/>
            <person name="Fujitani Y."/>
            <person name="Takami H."/>
            <person name="Hayashi T."/>
            <person name="Sahin N."/>
            <person name="Tani A."/>
        </authorList>
    </citation>
    <scope>NUCLEOTIDE SEQUENCE</scope>
    <source>
        <strain evidence="2">NBRC 15686</strain>
    </source>
</reference>
<dbReference type="EMBL" id="BPRC01000006">
    <property type="protein sequence ID" value="GJE65052.1"/>
    <property type="molecule type" value="Genomic_DNA"/>
</dbReference>
<proteinExistence type="predicted"/>
<sequence>MPAVGDLHGRRRAQRGAAGVLGRTIARHEPDLRLAAEPCGPRLGRAVGQQVERSSAFEIDDDGAVGPPLAQRPVINADDARSRWLRQRHSPDRPQQGRGTGRHGQVSEQAGGGLPTKCETGPGLCRSQPAGALGMAGEQLREALGKSFAVAGWVAAVEAPNLKLQPDGLAAGRQIGGSSPIPAMDRGADRPTCRAAGVIALRFGEEGDRGGAVPHDTHEAAARQREELSHTPICEAKPTTPRPSCHAPRSTKLADEPPRGGPIAQPHRGKLAPPNAGTKQLARTHSLIHRPTSQSNPIYGNFSCGATPPRVTMPAQISVPARALIGVVSAFNAGTGFGQFHIGSLGRIAEI</sequence>
<keyword evidence="3" id="KW-1185">Reference proteome</keyword>